<dbReference type="AlphaFoldDB" id="A0A2I0T934"/>
<keyword evidence="4" id="KW-0788">Thiol protease</keyword>
<evidence type="ECO:0000256" key="4">
    <source>
        <dbReference type="ARBA" id="ARBA00022807"/>
    </source>
</evidence>
<dbReference type="Gene3D" id="3.40.395.10">
    <property type="entry name" value="Adenoviral Proteinase, Chain A"/>
    <property type="match status" value="1"/>
</dbReference>
<dbReference type="InterPro" id="IPR038765">
    <property type="entry name" value="Papain-like_cys_pep_sf"/>
</dbReference>
<feature type="compositionally biased region" description="Basic residues" evidence="5">
    <location>
        <begin position="50"/>
        <end position="59"/>
    </location>
</feature>
<dbReference type="InterPro" id="IPR003653">
    <property type="entry name" value="Peptidase_C48_C"/>
</dbReference>
<feature type="compositionally biased region" description="Acidic residues" evidence="5">
    <location>
        <begin position="62"/>
        <end position="75"/>
    </location>
</feature>
<comment type="similarity">
    <text evidence="1">Belongs to the peptidase C48 family.</text>
</comment>
<dbReference type="OrthoDB" id="1939479at2759"/>
<organism evidence="7 8">
    <name type="scientific">Limosa lapponica baueri</name>
    <dbReference type="NCBI Taxonomy" id="1758121"/>
    <lineage>
        <taxon>Eukaryota</taxon>
        <taxon>Metazoa</taxon>
        <taxon>Chordata</taxon>
        <taxon>Craniata</taxon>
        <taxon>Vertebrata</taxon>
        <taxon>Euteleostomi</taxon>
        <taxon>Archelosauria</taxon>
        <taxon>Archosauria</taxon>
        <taxon>Dinosauria</taxon>
        <taxon>Saurischia</taxon>
        <taxon>Theropoda</taxon>
        <taxon>Coelurosauria</taxon>
        <taxon>Aves</taxon>
        <taxon>Neognathae</taxon>
        <taxon>Neoaves</taxon>
        <taxon>Charadriiformes</taxon>
        <taxon>Scolopacidae</taxon>
        <taxon>Limosa</taxon>
    </lineage>
</organism>
<evidence type="ECO:0000313" key="7">
    <source>
        <dbReference type="EMBL" id="PKU30331.1"/>
    </source>
</evidence>
<reference evidence="8" key="1">
    <citation type="submission" date="2017-11" db="EMBL/GenBank/DDBJ databases">
        <authorList>
            <person name="Lima N.C."/>
            <person name="Parody-Merino A.M."/>
            <person name="Battley P.F."/>
            <person name="Fidler A.E."/>
            <person name="Prosdocimi F."/>
        </authorList>
    </citation>
    <scope>NUCLEOTIDE SEQUENCE [LARGE SCALE GENOMIC DNA]</scope>
</reference>
<dbReference type="PANTHER" id="PTHR12606:SF11">
    <property type="entry name" value="SENTRIN-SPECIFIC PROTEASE 2"/>
    <property type="match status" value="1"/>
</dbReference>
<accession>A0A2I0T934</accession>
<dbReference type="GO" id="GO:0016929">
    <property type="term" value="F:deSUMOylase activity"/>
    <property type="evidence" value="ECO:0007669"/>
    <property type="project" value="TreeGrafter"/>
</dbReference>
<dbReference type="Proteomes" id="UP000233556">
    <property type="component" value="Unassembled WGS sequence"/>
</dbReference>
<proteinExistence type="inferred from homology"/>
<feature type="domain" description="Ubiquitin-like protease family profile" evidence="6">
    <location>
        <begin position="326"/>
        <end position="440"/>
    </location>
</feature>
<dbReference type="PANTHER" id="PTHR12606">
    <property type="entry name" value="SENTRIN/SUMO-SPECIFIC PROTEASE"/>
    <property type="match status" value="1"/>
</dbReference>
<keyword evidence="2" id="KW-0645">Protease</keyword>
<evidence type="ECO:0000256" key="1">
    <source>
        <dbReference type="ARBA" id="ARBA00005234"/>
    </source>
</evidence>
<dbReference type="Pfam" id="PF02902">
    <property type="entry name" value="Peptidase_C48"/>
    <property type="match status" value="1"/>
</dbReference>
<keyword evidence="3" id="KW-0378">Hydrolase</keyword>
<protein>
    <recommendedName>
        <fullName evidence="6">Ubiquitin-like protease family profile domain-containing protein</fullName>
    </recommendedName>
</protein>
<sequence>MSYLLLKVEQEGTNILPSLVFPSEISNMLNHTTSEVKEKVEEVSTEVKLRTRATKRRRPSVSDDDSITESAEETFEPSAKRPRLSTVDVEILQIGQMPCGTNAYLLEETLPLSHRTIPCLSQSKTASLHLKVLNISCLSPSSSVYTLYEIAGGGASFRRCIFESSLDTISFAIDVFSASQNGKQSIKPASDSALAPRPPIKERFVPEFTTLEGSKMGRPLCTAEEVRWVGRVSFEMEQLAKLVQAYSKEPAMTYLEEPKLGGDVYPCTTPRTSIKCIDVCCPESSERDDMISPSPFNCSFQAMEREVIAAFGKGEPDEIMSSAFKLKVTREDIHTLRNLCWLNDEIINFYMRLVVERNKKEGYPAVHAFSTFFYSKLSAGGYKAVARWTRNMDLFKQDIILVPVHLRLHWTLAVIDVREKIIKHFDSMGQKGDAICQILL</sequence>
<evidence type="ECO:0000259" key="6">
    <source>
        <dbReference type="PROSITE" id="PS50600"/>
    </source>
</evidence>
<reference evidence="8" key="2">
    <citation type="submission" date="2017-12" db="EMBL/GenBank/DDBJ databases">
        <title>Genome sequence of the Bar-tailed Godwit (Limosa lapponica baueri).</title>
        <authorList>
            <person name="Lima N.C.B."/>
            <person name="Parody-Merino A.M."/>
            <person name="Battley P.F."/>
            <person name="Fidler A.E."/>
            <person name="Prosdocimi F."/>
        </authorList>
    </citation>
    <scope>NUCLEOTIDE SEQUENCE [LARGE SCALE GENOMIC DNA]</scope>
</reference>
<feature type="region of interest" description="Disordered" evidence="5">
    <location>
        <begin position="49"/>
        <end position="81"/>
    </location>
</feature>
<keyword evidence="8" id="KW-1185">Reference proteome</keyword>
<evidence type="ECO:0000256" key="3">
    <source>
        <dbReference type="ARBA" id="ARBA00022801"/>
    </source>
</evidence>
<dbReference type="GO" id="GO:0016926">
    <property type="term" value="P:protein desumoylation"/>
    <property type="evidence" value="ECO:0007669"/>
    <property type="project" value="TreeGrafter"/>
</dbReference>
<dbReference type="GO" id="GO:0005634">
    <property type="term" value="C:nucleus"/>
    <property type="evidence" value="ECO:0007669"/>
    <property type="project" value="TreeGrafter"/>
</dbReference>
<evidence type="ECO:0000313" key="8">
    <source>
        <dbReference type="Proteomes" id="UP000233556"/>
    </source>
</evidence>
<evidence type="ECO:0000256" key="5">
    <source>
        <dbReference type="SAM" id="MobiDB-lite"/>
    </source>
</evidence>
<dbReference type="SUPFAM" id="SSF54001">
    <property type="entry name" value="Cysteine proteinases"/>
    <property type="match status" value="1"/>
</dbReference>
<dbReference type="PROSITE" id="PS50600">
    <property type="entry name" value="ULP_PROTEASE"/>
    <property type="match status" value="1"/>
</dbReference>
<dbReference type="GO" id="GO:0006508">
    <property type="term" value="P:proteolysis"/>
    <property type="evidence" value="ECO:0007669"/>
    <property type="project" value="UniProtKB-KW"/>
</dbReference>
<dbReference type="EMBL" id="KZ514916">
    <property type="protein sequence ID" value="PKU30331.1"/>
    <property type="molecule type" value="Genomic_DNA"/>
</dbReference>
<evidence type="ECO:0000256" key="2">
    <source>
        <dbReference type="ARBA" id="ARBA00022670"/>
    </source>
</evidence>
<gene>
    <name evidence="7" type="ORF">llap_19365</name>
</gene>
<name>A0A2I0T934_LIMLA</name>